<keyword evidence="7 9" id="KW-0067">ATP-binding</keyword>
<dbReference type="Proteomes" id="UP000199135">
    <property type="component" value="Unassembled WGS sequence"/>
</dbReference>
<keyword evidence="12" id="KW-1185">Reference proteome</keyword>
<dbReference type="CDD" id="cd04250">
    <property type="entry name" value="AAK_NAGK-C"/>
    <property type="match status" value="1"/>
</dbReference>
<evidence type="ECO:0000256" key="3">
    <source>
        <dbReference type="ARBA" id="ARBA00022605"/>
    </source>
</evidence>
<feature type="binding site" evidence="9">
    <location>
        <position position="185"/>
    </location>
    <ligand>
        <name>substrate</name>
    </ligand>
</feature>
<comment type="caution">
    <text evidence="11">The sequence shown here is derived from an EMBL/GenBank/DDBJ whole genome shotgun (WGS) entry which is preliminary data.</text>
</comment>
<organism evidence="11 12">
    <name type="scientific">Parafannyhessea umbonata</name>
    <dbReference type="NCBI Taxonomy" id="604330"/>
    <lineage>
        <taxon>Bacteria</taxon>
        <taxon>Bacillati</taxon>
        <taxon>Actinomycetota</taxon>
        <taxon>Coriobacteriia</taxon>
        <taxon>Coriobacteriales</taxon>
        <taxon>Atopobiaceae</taxon>
        <taxon>Parafannyhessea</taxon>
    </lineage>
</organism>
<dbReference type="Gene3D" id="3.40.1160.10">
    <property type="entry name" value="Acetylglutamate kinase-like"/>
    <property type="match status" value="1"/>
</dbReference>
<dbReference type="RefSeq" id="WP_078686525.1">
    <property type="nucleotide sequence ID" value="NZ_FNWT01000001.1"/>
</dbReference>
<feature type="site" description="Transition state stabilizer" evidence="9">
    <location>
        <position position="248"/>
    </location>
</feature>
<evidence type="ECO:0000256" key="6">
    <source>
        <dbReference type="ARBA" id="ARBA00022777"/>
    </source>
</evidence>
<reference evidence="11 12" key="1">
    <citation type="submission" date="2016-10" db="EMBL/GenBank/DDBJ databases">
        <authorList>
            <person name="Varghese N."/>
            <person name="Submissions S."/>
        </authorList>
    </citation>
    <scope>NUCLEOTIDE SEQUENCE [LARGE SCALE GENOMIC DNA]</scope>
    <source>
        <strain evidence="11 12">WCP15</strain>
    </source>
</reference>
<dbReference type="HAMAP" id="MF_00082">
    <property type="entry name" value="ArgB"/>
    <property type="match status" value="1"/>
</dbReference>
<evidence type="ECO:0000313" key="12">
    <source>
        <dbReference type="Proteomes" id="UP000199135"/>
    </source>
</evidence>
<dbReference type="Pfam" id="PF00696">
    <property type="entry name" value="AA_kinase"/>
    <property type="match status" value="1"/>
</dbReference>
<dbReference type="EMBL" id="FNWT01000001">
    <property type="protein sequence ID" value="SEH39282.1"/>
    <property type="molecule type" value="Genomic_DNA"/>
</dbReference>
<comment type="pathway">
    <text evidence="1 9">Amino-acid biosynthesis; L-arginine biosynthesis; N(2)-acetyl-L-ornithine from L-glutamate: step 2/4.</text>
</comment>
<proteinExistence type="inferred from homology"/>
<evidence type="ECO:0000256" key="4">
    <source>
        <dbReference type="ARBA" id="ARBA00022679"/>
    </source>
</evidence>
<dbReference type="GO" id="GO:0016301">
    <property type="term" value="F:kinase activity"/>
    <property type="evidence" value="ECO:0007669"/>
    <property type="project" value="UniProtKB-KW"/>
</dbReference>
<keyword evidence="9" id="KW-0963">Cytoplasm</keyword>
<dbReference type="InterPro" id="IPR001048">
    <property type="entry name" value="Asp/Glu/Uridylate_kinase"/>
</dbReference>
<keyword evidence="2 9" id="KW-0055">Arginine biosynthesis</keyword>
<keyword evidence="4 9" id="KW-0808">Transferase</keyword>
<dbReference type="InterPro" id="IPR001057">
    <property type="entry name" value="Glu/AcGlu_kinase"/>
</dbReference>
<dbReference type="InterPro" id="IPR004662">
    <property type="entry name" value="AcgluKinase_fam"/>
</dbReference>
<keyword evidence="5 9" id="KW-0547">Nucleotide-binding</keyword>
<dbReference type="PRINTS" id="PR00474">
    <property type="entry name" value="GLU5KINASE"/>
</dbReference>
<feature type="binding site" evidence="9">
    <location>
        <begin position="72"/>
        <end position="73"/>
    </location>
    <ligand>
        <name>substrate</name>
    </ligand>
</feature>
<dbReference type="PANTHER" id="PTHR23342:SF0">
    <property type="entry name" value="N-ACETYLGLUTAMATE SYNTHASE, MITOCHONDRIAL"/>
    <property type="match status" value="1"/>
</dbReference>
<sequence>MRKHAAQERAKALTKAEVLVEALPWIHKHSGRTIVVKYGGAAMEDEELMRQVVGDLELLKLMGMRVVLVHGGGKAINSLLGDLRLPVAFKNGLRVTDDATMEVVQMALIGKVNQQLVWELNRYGNVAIGVSGADGKTFVARQADPELGRVGEVESVNTHLIEAILDDGYMPVVASVGSGEDGFYNINADVAASKVAQALGAHTIVYLTDVDGLYGDRSDENSLVATMTKAEAHELLDSGTLESGMIPKMRSIVEALDSGVSDVRILNGTFPHALLLEIFTNEDVGTMFVQGEE</sequence>
<evidence type="ECO:0000259" key="10">
    <source>
        <dbReference type="Pfam" id="PF00696"/>
    </source>
</evidence>
<dbReference type="InterPro" id="IPR041727">
    <property type="entry name" value="NAGK-C"/>
</dbReference>
<dbReference type="InterPro" id="IPR036393">
    <property type="entry name" value="AceGlu_kinase-like_sf"/>
</dbReference>
<dbReference type="PIRSF" id="PIRSF000728">
    <property type="entry name" value="NAGK"/>
    <property type="match status" value="1"/>
</dbReference>
<comment type="catalytic activity">
    <reaction evidence="8 9">
        <text>N-acetyl-L-glutamate + ATP = N-acetyl-L-glutamyl 5-phosphate + ADP</text>
        <dbReference type="Rhea" id="RHEA:14629"/>
        <dbReference type="ChEBI" id="CHEBI:30616"/>
        <dbReference type="ChEBI" id="CHEBI:44337"/>
        <dbReference type="ChEBI" id="CHEBI:57936"/>
        <dbReference type="ChEBI" id="CHEBI:456216"/>
        <dbReference type="EC" id="2.7.2.8"/>
    </reaction>
</comment>
<comment type="function">
    <text evidence="9">Catalyzes the ATP-dependent phosphorylation of N-acetyl-L-glutamate.</text>
</comment>
<protein>
    <recommendedName>
        <fullName evidence="9">Acetylglutamate kinase</fullName>
        <ecNumber evidence="9">2.7.2.8</ecNumber>
    </recommendedName>
    <alternativeName>
        <fullName evidence="9">N-acetyl-L-glutamate 5-phosphotransferase</fullName>
    </alternativeName>
    <alternativeName>
        <fullName evidence="9">NAG kinase</fullName>
        <shortName evidence="9">NAGK</shortName>
    </alternativeName>
</protein>
<dbReference type="SUPFAM" id="SSF53633">
    <property type="entry name" value="Carbamate kinase-like"/>
    <property type="match status" value="1"/>
</dbReference>
<accession>A0A1H6HYL3</accession>
<dbReference type="NCBIfam" id="TIGR00761">
    <property type="entry name" value="argB"/>
    <property type="match status" value="1"/>
</dbReference>
<feature type="site" description="Transition state stabilizer" evidence="9">
    <location>
        <position position="37"/>
    </location>
</feature>
<comment type="subcellular location">
    <subcellularLocation>
        <location evidence="9">Cytoplasm</location>
    </subcellularLocation>
</comment>
<gene>
    <name evidence="9" type="primary">argB</name>
    <name evidence="11" type="ORF">SAMN05216447_101303</name>
</gene>
<comment type="similarity">
    <text evidence="9">Belongs to the acetylglutamate kinase family. ArgB subfamily.</text>
</comment>
<evidence type="ECO:0000313" key="11">
    <source>
        <dbReference type="EMBL" id="SEH39282.1"/>
    </source>
</evidence>
<feature type="binding site" evidence="9">
    <location>
        <position position="94"/>
    </location>
    <ligand>
        <name>substrate</name>
    </ligand>
</feature>
<evidence type="ECO:0000256" key="9">
    <source>
        <dbReference type="HAMAP-Rule" id="MF_00082"/>
    </source>
</evidence>
<name>A0A1H6HYL3_9ACTN</name>
<evidence type="ECO:0000256" key="5">
    <source>
        <dbReference type="ARBA" id="ARBA00022741"/>
    </source>
</evidence>
<keyword evidence="3 9" id="KW-0028">Amino-acid biosynthesis</keyword>
<keyword evidence="6 9" id="KW-0418">Kinase</keyword>
<feature type="domain" description="Aspartate/glutamate/uridylate kinase" evidence="10">
    <location>
        <begin position="33"/>
        <end position="267"/>
    </location>
</feature>
<evidence type="ECO:0000256" key="2">
    <source>
        <dbReference type="ARBA" id="ARBA00022571"/>
    </source>
</evidence>
<dbReference type="EC" id="2.7.2.8" evidence="9"/>
<dbReference type="PANTHER" id="PTHR23342">
    <property type="entry name" value="N-ACETYLGLUTAMATE SYNTHASE"/>
    <property type="match status" value="1"/>
</dbReference>
<evidence type="ECO:0000256" key="7">
    <source>
        <dbReference type="ARBA" id="ARBA00022840"/>
    </source>
</evidence>
<evidence type="ECO:0000256" key="8">
    <source>
        <dbReference type="ARBA" id="ARBA00048141"/>
    </source>
</evidence>
<dbReference type="InterPro" id="IPR037528">
    <property type="entry name" value="ArgB"/>
</dbReference>
<evidence type="ECO:0000256" key="1">
    <source>
        <dbReference type="ARBA" id="ARBA00004828"/>
    </source>
</evidence>